<dbReference type="AlphaFoldDB" id="A0A0G0SAD0"/>
<protein>
    <submittedName>
        <fullName evidence="1">Uncharacterized protein</fullName>
    </submittedName>
</protein>
<dbReference type="Proteomes" id="UP000034293">
    <property type="component" value="Unassembled WGS sequence"/>
</dbReference>
<evidence type="ECO:0000313" key="1">
    <source>
        <dbReference type="EMBL" id="KKR61943.1"/>
    </source>
</evidence>
<dbReference type="EMBL" id="LBZA01000051">
    <property type="protein sequence ID" value="KKR61943.1"/>
    <property type="molecule type" value="Genomic_DNA"/>
</dbReference>
<gene>
    <name evidence="1" type="ORF">UU02_C0051G0012</name>
</gene>
<dbReference type="SUPFAM" id="SSF47598">
    <property type="entry name" value="Ribbon-helix-helix"/>
    <property type="match status" value="1"/>
</dbReference>
<proteinExistence type="predicted"/>
<sequence>MYIYCMSTINISLPDKLKEAGEDLVKAGFYSSFSDLVRDSLRNSIEKTNLDQLYLEAKKDLKTGKATVLKNKGDVEKYMKSIR</sequence>
<dbReference type="InterPro" id="IPR010985">
    <property type="entry name" value="Ribbon_hlx_hlx"/>
</dbReference>
<dbReference type="CDD" id="cd22231">
    <property type="entry name" value="RHH_NikR_HicB-like"/>
    <property type="match status" value="1"/>
</dbReference>
<dbReference type="GO" id="GO:0006355">
    <property type="term" value="P:regulation of DNA-templated transcription"/>
    <property type="evidence" value="ECO:0007669"/>
    <property type="project" value="InterPro"/>
</dbReference>
<comment type="caution">
    <text evidence="1">The sequence shown here is derived from an EMBL/GenBank/DDBJ whole genome shotgun (WGS) entry which is preliminary data.</text>
</comment>
<accession>A0A0G0SAD0</accession>
<evidence type="ECO:0000313" key="2">
    <source>
        <dbReference type="Proteomes" id="UP000034293"/>
    </source>
</evidence>
<reference evidence="1 2" key="1">
    <citation type="journal article" date="2015" name="Nature">
        <title>rRNA introns, odd ribosomes, and small enigmatic genomes across a large radiation of phyla.</title>
        <authorList>
            <person name="Brown C.T."/>
            <person name="Hug L.A."/>
            <person name="Thomas B.C."/>
            <person name="Sharon I."/>
            <person name="Castelle C.J."/>
            <person name="Singh A."/>
            <person name="Wilkins M.J."/>
            <person name="Williams K.H."/>
            <person name="Banfield J.F."/>
        </authorList>
    </citation>
    <scope>NUCLEOTIDE SEQUENCE [LARGE SCALE GENOMIC DNA]</scope>
</reference>
<name>A0A0G0SAD0_9BACT</name>
<organism evidence="1 2">
    <name type="scientific">Candidatus Woesebacteria bacterium GW2011_GWA1_40_43</name>
    <dbReference type="NCBI Taxonomy" id="1618553"/>
    <lineage>
        <taxon>Bacteria</taxon>
        <taxon>Candidatus Woeseibacteriota</taxon>
    </lineage>
</organism>